<reference evidence="11 12" key="1">
    <citation type="submission" date="2019-03" db="EMBL/GenBank/DDBJ databases">
        <title>Vagococcus sp. was isolated fron gut of Carduelis flavirostris.</title>
        <authorList>
            <person name="Ge Y."/>
        </authorList>
    </citation>
    <scope>NUCLEOTIDE SEQUENCE [LARGE SCALE GENOMIC DNA]</scope>
    <source>
        <strain evidence="11 12">CF-210</strain>
    </source>
</reference>
<organism evidence="11 12">
    <name type="scientific">Vagococcus xieshaowenii</name>
    <dbReference type="NCBI Taxonomy" id="2562451"/>
    <lineage>
        <taxon>Bacteria</taxon>
        <taxon>Bacillati</taxon>
        <taxon>Bacillota</taxon>
        <taxon>Bacilli</taxon>
        <taxon>Lactobacillales</taxon>
        <taxon>Enterococcaceae</taxon>
        <taxon>Vagococcus</taxon>
    </lineage>
</organism>
<name>A0AAJ5JKR5_9ENTE</name>
<keyword evidence="4" id="KW-0808">Transferase</keyword>
<evidence type="ECO:0000256" key="3">
    <source>
        <dbReference type="ARBA" id="ARBA00022676"/>
    </source>
</evidence>
<dbReference type="Proteomes" id="UP000297725">
    <property type="component" value="Unassembled WGS sequence"/>
</dbReference>
<evidence type="ECO:0000256" key="4">
    <source>
        <dbReference type="ARBA" id="ARBA00022679"/>
    </source>
</evidence>
<dbReference type="InterPro" id="IPR029044">
    <property type="entry name" value="Nucleotide-diphossugar_trans"/>
</dbReference>
<proteinExistence type="inferred from homology"/>
<dbReference type="PANTHER" id="PTHR48090">
    <property type="entry name" value="UNDECAPRENYL-PHOSPHATE 4-DEOXY-4-FORMAMIDO-L-ARABINOSE TRANSFERASE-RELATED"/>
    <property type="match status" value="1"/>
</dbReference>
<protein>
    <submittedName>
        <fullName evidence="11">Glycosyltransferase</fullName>
    </submittedName>
</protein>
<evidence type="ECO:0000259" key="10">
    <source>
        <dbReference type="Pfam" id="PF00535"/>
    </source>
</evidence>
<dbReference type="InterPro" id="IPR050256">
    <property type="entry name" value="Glycosyltransferase_2"/>
</dbReference>
<dbReference type="RefSeq" id="WP_135255013.1">
    <property type="nucleotide sequence ID" value="NZ_SRHU01000030.1"/>
</dbReference>
<sequence>MKKIISICVPAYNESDNIGEFYKKIKEVFEKKIPMYSFEIVYINDGSTDNTLEKMENVANLDKNVQVIDLSRNYGKEIAMLAGLEHTTGEATIIMDSDLQHPPEKIPELIHMWEMGYQDVYGKRVTRHKESMLKIYSSKLYYKILSFLSQTKIEDGIGDFRLLDKECVQALISFRDKQRYTKGLYNEIGFKKIGIEFEANERFAGESKWSTQDLIKLAKDGILSNSLIPLKLSTYFGTALSLSAFVYFLYTLVRALLGKTTLPGYSSLMIVLLIIGGVQLISLGVLGEYVGNIFKESKDRPIYLINKKNSIVKEEQNSGK</sequence>
<dbReference type="Pfam" id="PF00535">
    <property type="entry name" value="Glycos_transf_2"/>
    <property type="match status" value="1"/>
</dbReference>
<dbReference type="PANTHER" id="PTHR48090:SF8">
    <property type="entry name" value="GLYCOSYLTRANSFERASE CSBB-RELATED"/>
    <property type="match status" value="1"/>
</dbReference>
<dbReference type="AlphaFoldDB" id="A0AAJ5JKR5"/>
<evidence type="ECO:0000256" key="7">
    <source>
        <dbReference type="ARBA" id="ARBA00023136"/>
    </source>
</evidence>
<keyword evidence="6 9" id="KW-1133">Transmembrane helix</keyword>
<evidence type="ECO:0000313" key="12">
    <source>
        <dbReference type="Proteomes" id="UP000297725"/>
    </source>
</evidence>
<dbReference type="SUPFAM" id="SSF53448">
    <property type="entry name" value="Nucleotide-diphospho-sugar transferases"/>
    <property type="match status" value="1"/>
</dbReference>
<comment type="similarity">
    <text evidence="8">Belongs to the glycosyltransferase 2 family. GtrB subfamily.</text>
</comment>
<gene>
    <name evidence="11" type="ORF">E4031_08445</name>
</gene>
<accession>A0AAJ5JKR5</accession>
<dbReference type="InterPro" id="IPR001173">
    <property type="entry name" value="Glyco_trans_2-like"/>
</dbReference>
<keyword evidence="5 9" id="KW-0812">Transmembrane</keyword>
<evidence type="ECO:0000256" key="6">
    <source>
        <dbReference type="ARBA" id="ARBA00022989"/>
    </source>
</evidence>
<dbReference type="GO" id="GO:0016757">
    <property type="term" value="F:glycosyltransferase activity"/>
    <property type="evidence" value="ECO:0007669"/>
    <property type="project" value="UniProtKB-KW"/>
</dbReference>
<evidence type="ECO:0000256" key="2">
    <source>
        <dbReference type="ARBA" id="ARBA00022475"/>
    </source>
</evidence>
<feature type="domain" description="Glycosyltransferase 2-like" evidence="10">
    <location>
        <begin position="6"/>
        <end position="168"/>
    </location>
</feature>
<evidence type="ECO:0000256" key="9">
    <source>
        <dbReference type="SAM" id="Phobius"/>
    </source>
</evidence>
<evidence type="ECO:0000256" key="8">
    <source>
        <dbReference type="ARBA" id="ARBA00038152"/>
    </source>
</evidence>
<keyword evidence="7 9" id="KW-0472">Membrane</keyword>
<keyword evidence="3" id="KW-0328">Glycosyltransferase</keyword>
<feature type="transmembrane region" description="Helical" evidence="9">
    <location>
        <begin position="232"/>
        <end position="253"/>
    </location>
</feature>
<evidence type="ECO:0000256" key="5">
    <source>
        <dbReference type="ARBA" id="ARBA00022692"/>
    </source>
</evidence>
<comment type="caution">
    <text evidence="11">The sequence shown here is derived from an EMBL/GenBank/DDBJ whole genome shotgun (WGS) entry which is preliminary data.</text>
</comment>
<evidence type="ECO:0000256" key="1">
    <source>
        <dbReference type="ARBA" id="ARBA00004651"/>
    </source>
</evidence>
<feature type="transmembrane region" description="Helical" evidence="9">
    <location>
        <begin position="265"/>
        <end position="290"/>
    </location>
</feature>
<dbReference type="EMBL" id="SRHU01000030">
    <property type="protein sequence ID" value="TFZ39850.1"/>
    <property type="molecule type" value="Genomic_DNA"/>
</dbReference>
<dbReference type="CDD" id="cd04187">
    <property type="entry name" value="DPM1_like_bac"/>
    <property type="match status" value="1"/>
</dbReference>
<dbReference type="FunFam" id="3.90.550.10:FF:000079">
    <property type="entry name" value="Probable glycosyl transferase"/>
    <property type="match status" value="1"/>
</dbReference>
<comment type="subcellular location">
    <subcellularLocation>
        <location evidence="1">Cell membrane</location>
        <topology evidence="1">Multi-pass membrane protein</topology>
    </subcellularLocation>
</comment>
<evidence type="ECO:0000313" key="11">
    <source>
        <dbReference type="EMBL" id="TFZ39850.1"/>
    </source>
</evidence>
<dbReference type="GO" id="GO:0005886">
    <property type="term" value="C:plasma membrane"/>
    <property type="evidence" value="ECO:0007669"/>
    <property type="project" value="UniProtKB-SubCell"/>
</dbReference>
<dbReference type="Gene3D" id="3.90.550.10">
    <property type="entry name" value="Spore Coat Polysaccharide Biosynthesis Protein SpsA, Chain A"/>
    <property type="match status" value="1"/>
</dbReference>
<keyword evidence="2" id="KW-1003">Cell membrane</keyword>